<name>A0A1G2BPS5_9BACT</name>
<feature type="domain" description="Helix-turn-helix" evidence="1">
    <location>
        <begin position="17"/>
        <end position="62"/>
    </location>
</feature>
<evidence type="ECO:0000259" key="1">
    <source>
        <dbReference type="Pfam" id="PF12728"/>
    </source>
</evidence>
<dbReference type="Pfam" id="PF12728">
    <property type="entry name" value="HTH_17"/>
    <property type="match status" value="1"/>
</dbReference>
<dbReference type="Proteomes" id="UP000178248">
    <property type="component" value="Unassembled WGS sequence"/>
</dbReference>
<reference evidence="2 3" key="1">
    <citation type="journal article" date="2016" name="Nat. Commun.">
        <title>Thousands of microbial genomes shed light on interconnected biogeochemical processes in an aquifer system.</title>
        <authorList>
            <person name="Anantharaman K."/>
            <person name="Brown C.T."/>
            <person name="Hug L.A."/>
            <person name="Sharon I."/>
            <person name="Castelle C.J."/>
            <person name="Probst A.J."/>
            <person name="Thomas B.C."/>
            <person name="Singh A."/>
            <person name="Wilkins M.J."/>
            <person name="Karaoz U."/>
            <person name="Brodie E.L."/>
            <person name="Williams K.H."/>
            <person name="Hubbard S.S."/>
            <person name="Banfield J.F."/>
        </authorList>
    </citation>
    <scope>NUCLEOTIDE SEQUENCE [LARGE SCALE GENOMIC DNA]</scope>
</reference>
<dbReference type="GO" id="GO:0003677">
    <property type="term" value="F:DNA binding"/>
    <property type="evidence" value="ECO:0007669"/>
    <property type="project" value="InterPro"/>
</dbReference>
<dbReference type="STRING" id="1798551.A3B30_04410"/>
<dbReference type="AlphaFoldDB" id="A0A1G2BPS5"/>
<organism evidence="2 3">
    <name type="scientific">Candidatus Komeilibacteria bacterium RIFCSPLOWO2_01_FULL_52_15</name>
    <dbReference type="NCBI Taxonomy" id="1798551"/>
    <lineage>
        <taxon>Bacteria</taxon>
        <taxon>Candidatus Komeiliibacteriota</taxon>
    </lineage>
</organism>
<proteinExistence type="predicted"/>
<comment type="caution">
    <text evidence="2">The sequence shown here is derived from an EMBL/GenBank/DDBJ whole genome shotgun (WGS) entry which is preliminary data.</text>
</comment>
<dbReference type="NCBIfam" id="TIGR01764">
    <property type="entry name" value="excise"/>
    <property type="match status" value="1"/>
</dbReference>
<gene>
    <name evidence="2" type="ORF">A3B30_04410</name>
</gene>
<dbReference type="InterPro" id="IPR041657">
    <property type="entry name" value="HTH_17"/>
</dbReference>
<evidence type="ECO:0000313" key="3">
    <source>
        <dbReference type="Proteomes" id="UP000178248"/>
    </source>
</evidence>
<evidence type="ECO:0000313" key="2">
    <source>
        <dbReference type="EMBL" id="OGY91124.1"/>
    </source>
</evidence>
<dbReference type="EMBL" id="MHKM01000027">
    <property type="protein sequence ID" value="OGY91124.1"/>
    <property type="molecule type" value="Genomic_DNA"/>
</dbReference>
<protein>
    <recommendedName>
        <fullName evidence="1">Helix-turn-helix domain-containing protein</fullName>
    </recommendedName>
</protein>
<sequence>MLNHVIAMDKEINPNTVYTATESRKLLKISESTLKRLLKKGLIRANKIGRQYRILGKELLRLVSPEVEKRAIKSYLQVKKKVVNTINKW</sequence>
<accession>A0A1G2BPS5</accession>
<dbReference type="InterPro" id="IPR010093">
    <property type="entry name" value="SinI_DNA-bd"/>
</dbReference>